<proteinExistence type="predicted"/>
<dbReference type="RefSeq" id="WP_033357366.1">
    <property type="nucleotide sequence ID" value="NZ_CP073767.1"/>
</dbReference>
<accession>A0A9Q9MHZ0</accession>
<dbReference type="AlphaFoldDB" id="A0A9Q9MHZ0"/>
<reference evidence="1" key="1">
    <citation type="submission" date="2021-04" db="EMBL/GenBank/DDBJ databases">
        <title>Dactylosporangium aurantiacum NRRL B-8018 full assembly.</title>
        <authorList>
            <person name="Hartkoorn R.C."/>
            <person name="Beaudoing E."/>
            <person name="Hot D."/>
        </authorList>
    </citation>
    <scope>NUCLEOTIDE SEQUENCE</scope>
    <source>
        <strain evidence="1">NRRL B-8018</strain>
    </source>
</reference>
<dbReference type="KEGG" id="daur:Daura_27040"/>
<dbReference type="Proteomes" id="UP001058003">
    <property type="component" value="Chromosome"/>
</dbReference>
<gene>
    <name evidence="1" type="ORF">Daura_27040</name>
</gene>
<dbReference type="OrthoDB" id="4552733at2"/>
<evidence type="ECO:0000313" key="1">
    <source>
        <dbReference type="EMBL" id="UWZ50487.1"/>
    </source>
</evidence>
<organism evidence="1 2">
    <name type="scientific">Dactylosporangium aurantiacum</name>
    <dbReference type="NCBI Taxonomy" id="35754"/>
    <lineage>
        <taxon>Bacteria</taxon>
        <taxon>Bacillati</taxon>
        <taxon>Actinomycetota</taxon>
        <taxon>Actinomycetes</taxon>
        <taxon>Micromonosporales</taxon>
        <taxon>Micromonosporaceae</taxon>
        <taxon>Dactylosporangium</taxon>
    </lineage>
</organism>
<dbReference type="EMBL" id="CP073767">
    <property type="protein sequence ID" value="UWZ50487.1"/>
    <property type="molecule type" value="Genomic_DNA"/>
</dbReference>
<name>A0A9Q9MHZ0_9ACTN</name>
<protein>
    <submittedName>
        <fullName evidence="1">Uncharacterized protein</fullName>
    </submittedName>
</protein>
<keyword evidence="2" id="KW-1185">Reference proteome</keyword>
<sequence>MDDDDRDAAADGLSADDFVPAEGGTWHGLLFANPVVGLPPQLTWSFTFPFRDVVRDGDETAPALTVEWLPVPATGWRHLAGHHVTCDSFAEPAEASVYHHIHHRFDRIDLRLAEQDGHRLRAVATVAGDIDRLGVDPVRADAWLTFTGILVQLPQVSDPAVALDRLAAHTDPTGLTFRPGHPGAALRFAAAPD</sequence>
<evidence type="ECO:0000313" key="2">
    <source>
        <dbReference type="Proteomes" id="UP001058003"/>
    </source>
</evidence>